<dbReference type="Proteomes" id="UP001237642">
    <property type="component" value="Unassembled WGS sequence"/>
</dbReference>
<dbReference type="SUPFAM" id="SSF53335">
    <property type="entry name" value="S-adenosyl-L-methionine-dependent methyltransferases"/>
    <property type="match status" value="1"/>
</dbReference>
<dbReference type="Gene3D" id="3.40.50.150">
    <property type="entry name" value="Vaccinia Virus protein VP39"/>
    <property type="match status" value="1"/>
</dbReference>
<dbReference type="InterPro" id="IPR035983">
    <property type="entry name" value="Hect_E3_ubiquitin_ligase"/>
</dbReference>
<dbReference type="CDD" id="cd02440">
    <property type="entry name" value="AdoMet_MTases"/>
    <property type="match status" value="1"/>
</dbReference>
<sequence length="1318" mass="151641">MILYNSSTSCSLSLSSSLSHPHKPISSHKFIHYTAQAKPVKHAKPPSNPDFSDTANIQEWKKIGKRVAFSKHCDRFCSCGRRGFIGATLLPLLEQPSYAAALSPYTPTDPMNMLNRIHPPRPDWYEEFYASAMNSTMESYEAEIAGYKSQIFSDLRENNANKILELGIGTGPNLKYYASNGVDVIGVDPNQKMEKYAKVAAVSAGLPLEKFKFIRAVGEALPIEDASIDAVVGTLVLCSVKDVDATLQEVRRILKPGGAYLFVEHVAAKDGTILKFVQGILDPLQQAVADGCHLSRNTGSNDHEAVRYLLNLVHARKDAQGKIEVLEHLAGQSIASCLVEEFKVDEEKGIKLIDTFFFGLPKKIEVAVTVFEVLECINHDIRYIDDHARWFFQIMIENKLKALEDQLMDIAEGHRVDLSESLLSDLLLMLRRPIFSVIMRGYEFKFTVDCLHEFEIKDSDSESKNSMYLLLLEVLYRLPKEESTEKSFEDLMILNIDDMASLCPLFLEGENRWVLTLGFDYRSELAWYVVSRTSQIDDDVDPYPLMIYRRDILGSSRLELESATVDDLRKAIGVQFVDEMEFGDGVSRDWFTKLAKEIVESHEKSFDTCESDSRMIYLRKDDHEAVRYLLNLVHARKDAQGKIEVLEHLAGQSIASCLVEEFKVDEEKGIKLIDTFFFGLPKKIEVAVTVFEVLECINHDIRYIDDHARWFFQIMIENMLKALEDQLMDIAEGHMVDLSESLLSDLLLMLRRLIFSVIMRGYEFKFTVDCLHEFEIKDSDSESKKSMYLLLLEVLYRLPKEESTEKLFEDFMILNIDDMASLCPLFLEGENRWVLTLGFDYRSELAWYVVSRASQIDDDVDPYSLMIDRRDILGSSRMELESATVDDLRKAIGVQFVDEMGTGDGVSRDWFTKLAKEIVESHEKSFDTCESDSRMIYLRKEFKLDEQKGIKLIDTFFFGLPTIIEVAVMVFELLECINRDIRYIDESARSFFQIMIKNRLVALEDQLMEIGELRERGERNRVGLSESLLRDLLLMLRRSIFSFIMHGDEFEFTVDCLHEFKIEDSDSESEKSMCLLLLEVLYCLHKEESTEKLFKDFMNLDIVAMTSLCPLFLEGENRWVLDLRFDYRSKLAWFVVSMASQIDDDVDPYPLMIYRRDILGSSRLELESAIIDDLRKAIGVQFVDEMEFGDGVSRDWFTKLANEIVESHEKYFDTCESDSRMIYLRKGSSQQRRLTTTANSLRVAQDQRVPVEAKQKMVIEQVQERRVEIRHGTHDNRFEPKKTMHRRQKHPLPPNLKCTKPNILLLGVSLSSSLSFPL</sequence>
<dbReference type="InterPro" id="IPR052356">
    <property type="entry name" value="Thiol_S-MT"/>
</dbReference>
<dbReference type="Gene3D" id="3.90.1750.10">
    <property type="entry name" value="Hect, E3 ligase catalytic domains"/>
    <property type="match status" value="3"/>
</dbReference>
<reference evidence="2" key="1">
    <citation type="submission" date="2023-02" db="EMBL/GenBank/DDBJ databases">
        <title>Genome of toxic invasive species Heracleum sosnowskyi carries increased number of genes despite the absence of recent whole-genome duplications.</title>
        <authorList>
            <person name="Schelkunov M."/>
            <person name="Shtratnikova V."/>
            <person name="Makarenko M."/>
            <person name="Klepikova A."/>
            <person name="Omelchenko D."/>
            <person name="Novikova G."/>
            <person name="Obukhova E."/>
            <person name="Bogdanov V."/>
            <person name="Penin A."/>
            <person name="Logacheva M."/>
        </authorList>
    </citation>
    <scope>NUCLEOTIDE SEQUENCE</scope>
    <source>
        <strain evidence="2">Hsosn_3</strain>
        <tissue evidence="2">Leaf</tissue>
    </source>
</reference>
<name>A0AAD8H9C8_9APIA</name>
<dbReference type="Pfam" id="PF08241">
    <property type="entry name" value="Methyltransf_11"/>
    <property type="match status" value="1"/>
</dbReference>
<dbReference type="SUPFAM" id="SSF56204">
    <property type="entry name" value="Hect, E3 ligase catalytic domain"/>
    <property type="match status" value="3"/>
</dbReference>
<evidence type="ECO:0000313" key="2">
    <source>
        <dbReference type="EMBL" id="KAK1363305.1"/>
    </source>
</evidence>
<dbReference type="GO" id="GO:0009820">
    <property type="term" value="P:alkaloid metabolic process"/>
    <property type="evidence" value="ECO:0007669"/>
    <property type="project" value="UniProtKB-KW"/>
</dbReference>
<proteinExistence type="predicted"/>
<protein>
    <recommendedName>
        <fullName evidence="1">Methyltransferase type 11 domain-containing protein</fullName>
    </recommendedName>
</protein>
<feature type="domain" description="Methyltransferase type 11" evidence="1">
    <location>
        <begin position="164"/>
        <end position="262"/>
    </location>
</feature>
<gene>
    <name evidence="2" type="ORF">POM88_038866</name>
</gene>
<dbReference type="GO" id="GO:0008757">
    <property type="term" value="F:S-adenosylmethionine-dependent methyltransferase activity"/>
    <property type="evidence" value="ECO:0007669"/>
    <property type="project" value="InterPro"/>
</dbReference>
<evidence type="ECO:0000313" key="3">
    <source>
        <dbReference type="Proteomes" id="UP001237642"/>
    </source>
</evidence>
<dbReference type="PANTHER" id="PTHR45036">
    <property type="entry name" value="METHYLTRANSFERASE LIKE 7B"/>
    <property type="match status" value="1"/>
</dbReference>
<dbReference type="GO" id="GO:0004842">
    <property type="term" value="F:ubiquitin-protein transferase activity"/>
    <property type="evidence" value="ECO:0007669"/>
    <property type="project" value="InterPro"/>
</dbReference>
<comment type="caution">
    <text evidence="2">The sequence shown here is derived from an EMBL/GenBank/DDBJ whole genome shotgun (WGS) entry which is preliminary data.</text>
</comment>
<reference evidence="2" key="2">
    <citation type="submission" date="2023-05" db="EMBL/GenBank/DDBJ databases">
        <authorList>
            <person name="Schelkunov M.I."/>
        </authorList>
    </citation>
    <scope>NUCLEOTIDE SEQUENCE</scope>
    <source>
        <strain evidence="2">Hsosn_3</strain>
        <tissue evidence="2">Leaf</tissue>
    </source>
</reference>
<evidence type="ECO:0000259" key="1">
    <source>
        <dbReference type="Pfam" id="PF08241"/>
    </source>
</evidence>
<dbReference type="PANTHER" id="PTHR45036:SF1">
    <property type="entry name" value="METHYLTRANSFERASE LIKE 7A"/>
    <property type="match status" value="1"/>
</dbReference>
<dbReference type="InterPro" id="IPR029063">
    <property type="entry name" value="SAM-dependent_MTases_sf"/>
</dbReference>
<organism evidence="2 3">
    <name type="scientific">Heracleum sosnowskyi</name>
    <dbReference type="NCBI Taxonomy" id="360622"/>
    <lineage>
        <taxon>Eukaryota</taxon>
        <taxon>Viridiplantae</taxon>
        <taxon>Streptophyta</taxon>
        <taxon>Embryophyta</taxon>
        <taxon>Tracheophyta</taxon>
        <taxon>Spermatophyta</taxon>
        <taxon>Magnoliopsida</taxon>
        <taxon>eudicotyledons</taxon>
        <taxon>Gunneridae</taxon>
        <taxon>Pentapetalae</taxon>
        <taxon>asterids</taxon>
        <taxon>campanulids</taxon>
        <taxon>Apiales</taxon>
        <taxon>Apiaceae</taxon>
        <taxon>Apioideae</taxon>
        <taxon>apioid superclade</taxon>
        <taxon>Tordylieae</taxon>
        <taxon>Tordyliinae</taxon>
        <taxon>Heracleum</taxon>
    </lineage>
</organism>
<keyword evidence="3" id="KW-1185">Reference proteome</keyword>
<dbReference type="EMBL" id="JAUIZM010000009">
    <property type="protein sequence ID" value="KAK1363305.1"/>
    <property type="molecule type" value="Genomic_DNA"/>
</dbReference>
<accession>A0AAD8H9C8</accession>
<dbReference type="InterPro" id="IPR013216">
    <property type="entry name" value="Methyltransf_11"/>
</dbReference>